<dbReference type="EMBL" id="QJJU01000004">
    <property type="protein sequence ID" value="PXX10292.1"/>
    <property type="molecule type" value="Genomic_DNA"/>
</dbReference>
<accession>A0A318HJJ4</accession>
<evidence type="ECO:0008006" key="4">
    <source>
        <dbReference type="Google" id="ProtNLM"/>
    </source>
</evidence>
<reference evidence="3" key="1">
    <citation type="submission" date="2018-05" db="EMBL/GenBank/DDBJ databases">
        <authorList>
            <person name="Deangelis K."/>
            <person name="Huntemann M."/>
            <person name="Clum A."/>
            <person name="Pillay M."/>
            <person name="Palaniappan K."/>
            <person name="Varghese N."/>
            <person name="Mikhailova N."/>
            <person name="Stamatis D."/>
            <person name="Reddy T."/>
            <person name="Daum C."/>
            <person name="Shapiro N."/>
            <person name="Ivanova N."/>
            <person name="Kyrpides N."/>
            <person name="Woyke T."/>
        </authorList>
    </citation>
    <scope>NUCLEOTIDE SEQUENCE [LARGE SCALE GENOMIC DNA]</scope>
    <source>
        <strain evidence="3">GAS496</strain>
    </source>
</reference>
<sequence>MRIIRGLFAVAILAFGALAFAGPAQADQVMQGVYNYTPQQGTAGTWTIFPSCVPVVGDARVALELPVACRLHVSGSTGVTGGDANLAGGLWQFSTNVRDGMTCPDGSTAPTTETIRFDDVTMTGTRTIFHNDICGLQPGKIDLPFTLSFKEPLPIPVEQYPLICEPEGLRRCF</sequence>
<comment type="caution">
    <text evidence="2">The sequence shown here is derived from an EMBL/GenBank/DDBJ whole genome shotgun (WGS) entry which is preliminary data.</text>
</comment>
<evidence type="ECO:0000313" key="3">
    <source>
        <dbReference type="Proteomes" id="UP000247781"/>
    </source>
</evidence>
<evidence type="ECO:0000256" key="1">
    <source>
        <dbReference type="SAM" id="SignalP"/>
    </source>
</evidence>
<keyword evidence="1" id="KW-0732">Signal</keyword>
<gene>
    <name evidence="2" type="ORF">C8E89_10488</name>
</gene>
<feature type="chain" id="PRO_5016347832" description="Secreted protein" evidence="1">
    <location>
        <begin position="27"/>
        <end position="173"/>
    </location>
</feature>
<dbReference type="OrthoDB" id="4636369at2"/>
<reference evidence="2 3" key="2">
    <citation type="submission" date="2018-06" db="EMBL/GenBank/DDBJ databases">
        <title>Sequencing of bacterial isolates from soil warming experiment in Harvard Forest, Massachusetts, USA.</title>
        <authorList>
            <person name="Deangelis K.PhD."/>
        </authorList>
    </citation>
    <scope>NUCLEOTIDE SEQUENCE [LARGE SCALE GENOMIC DNA]</scope>
    <source>
        <strain evidence="2 3">GAS496</strain>
    </source>
</reference>
<keyword evidence="3" id="KW-1185">Reference proteome</keyword>
<evidence type="ECO:0000313" key="2">
    <source>
        <dbReference type="EMBL" id="PXX10292.1"/>
    </source>
</evidence>
<organism evidence="2 3">
    <name type="scientific">Mycolicibacterium moriokaense</name>
    <dbReference type="NCBI Taxonomy" id="39691"/>
    <lineage>
        <taxon>Bacteria</taxon>
        <taxon>Bacillati</taxon>
        <taxon>Actinomycetota</taxon>
        <taxon>Actinomycetes</taxon>
        <taxon>Mycobacteriales</taxon>
        <taxon>Mycobacteriaceae</taxon>
        <taxon>Mycolicibacterium</taxon>
    </lineage>
</organism>
<dbReference type="Proteomes" id="UP000247781">
    <property type="component" value="Unassembled WGS sequence"/>
</dbReference>
<feature type="signal peptide" evidence="1">
    <location>
        <begin position="1"/>
        <end position="26"/>
    </location>
</feature>
<proteinExistence type="predicted"/>
<dbReference type="AlphaFoldDB" id="A0A318HJJ4"/>
<dbReference type="RefSeq" id="WP_110315551.1">
    <property type="nucleotide sequence ID" value="NZ_QJJU01000004.1"/>
</dbReference>
<name>A0A318HJJ4_9MYCO</name>
<protein>
    <recommendedName>
        <fullName evidence="4">Secreted protein</fullName>
    </recommendedName>
</protein>